<gene>
    <name evidence="13" type="ORF">A2696_01130</name>
</gene>
<evidence type="ECO:0000256" key="2">
    <source>
        <dbReference type="ARBA" id="ARBA00012837"/>
    </source>
</evidence>
<keyword evidence="3 10" id="KW-0436">Ligase</keyword>
<dbReference type="Gene3D" id="1.10.730.10">
    <property type="entry name" value="Isoleucyl-tRNA Synthetase, Domain 1"/>
    <property type="match status" value="1"/>
</dbReference>
<evidence type="ECO:0000256" key="3">
    <source>
        <dbReference type="ARBA" id="ARBA00022598"/>
    </source>
</evidence>
<dbReference type="SUPFAM" id="SSF52374">
    <property type="entry name" value="Nucleotidylyl transferase"/>
    <property type="match status" value="1"/>
</dbReference>
<comment type="caution">
    <text evidence="13">The sequence shown here is derived from an EMBL/GenBank/DDBJ whole genome shotgun (WGS) entry which is preliminary data.</text>
</comment>
<comment type="similarity">
    <text evidence="1 10">Belongs to the class-I aminoacyl-tRNA synthetase family.</text>
</comment>
<accession>A0A1F5G0V5</accession>
<evidence type="ECO:0000256" key="7">
    <source>
        <dbReference type="ARBA" id="ARBA00023146"/>
    </source>
</evidence>
<dbReference type="GO" id="GO:0004814">
    <property type="term" value="F:arginine-tRNA ligase activity"/>
    <property type="evidence" value="ECO:0007669"/>
    <property type="project" value="UniProtKB-UniRule"/>
</dbReference>
<dbReference type="Pfam" id="PF00750">
    <property type="entry name" value="tRNA-synt_1d"/>
    <property type="match status" value="1"/>
</dbReference>
<keyword evidence="7 10" id="KW-0030">Aminoacyl-tRNA synthetase</keyword>
<dbReference type="InterPro" id="IPR005148">
    <property type="entry name" value="Arg-tRNA-synth_N"/>
</dbReference>
<dbReference type="InterPro" id="IPR008909">
    <property type="entry name" value="DALR_anticod-bd"/>
</dbReference>
<dbReference type="PRINTS" id="PR01038">
    <property type="entry name" value="TRNASYNTHARG"/>
</dbReference>
<dbReference type="GO" id="GO:0005737">
    <property type="term" value="C:cytoplasm"/>
    <property type="evidence" value="ECO:0007669"/>
    <property type="project" value="UniProtKB-UniRule"/>
</dbReference>
<dbReference type="NCBIfam" id="TIGR00456">
    <property type="entry name" value="argS"/>
    <property type="match status" value="1"/>
</dbReference>
<dbReference type="InterPro" id="IPR001278">
    <property type="entry name" value="Arg-tRNA-ligase"/>
</dbReference>
<evidence type="ECO:0000256" key="1">
    <source>
        <dbReference type="ARBA" id="ARBA00005594"/>
    </source>
</evidence>
<evidence type="ECO:0000256" key="4">
    <source>
        <dbReference type="ARBA" id="ARBA00022741"/>
    </source>
</evidence>
<dbReference type="Pfam" id="PF05746">
    <property type="entry name" value="DALR_1"/>
    <property type="match status" value="1"/>
</dbReference>
<dbReference type="SMART" id="SM01016">
    <property type="entry name" value="Arg_tRNA_synt_N"/>
    <property type="match status" value="1"/>
</dbReference>
<dbReference type="EC" id="6.1.1.19" evidence="2 9"/>
<dbReference type="EMBL" id="MFBA01000025">
    <property type="protein sequence ID" value="OGD85500.1"/>
    <property type="molecule type" value="Genomic_DNA"/>
</dbReference>
<dbReference type="InterPro" id="IPR014729">
    <property type="entry name" value="Rossmann-like_a/b/a_fold"/>
</dbReference>
<dbReference type="Gene3D" id="3.30.1360.70">
    <property type="entry name" value="Arginyl tRNA synthetase N-terminal domain"/>
    <property type="match status" value="1"/>
</dbReference>
<keyword evidence="5 10" id="KW-0067">ATP-binding</keyword>
<name>A0A1F5G0V5_9BACT</name>
<evidence type="ECO:0000259" key="11">
    <source>
        <dbReference type="SMART" id="SM00836"/>
    </source>
</evidence>
<evidence type="ECO:0000259" key="12">
    <source>
        <dbReference type="SMART" id="SM01016"/>
    </source>
</evidence>
<dbReference type="InterPro" id="IPR036695">
    <property type="entry name" value="Arg-tRNA-synth_N_sf"/>
</dbReference>
<feature type="domain" description="Arginyl tRNA synthetase N-terminal" evidence="12">
    <location>
        <begin position="4"/>
        <end position="97"/>
    </location>
</feature>
<evidence type="ECO:0000313" key="14">
    <source>
        <dbReference type="Proteomes" id="UP000177069"/>
    </source>
</evidence>
<proteinExistence type="inferred from homology"/>
<dbReference type="GO" id="GO:0005524">
    <property type="term" value="F:ATP binding"/>
    <property type="evidence" value="ECO:0007669"/>
    <property type="project" value="UniProtKB-KW"/>
</dbReference>
<dbReference type="SMART" id="SM00836">
    <property type="entry name" value="DALR_1"/>
    <property type="match status" value="1"/>
</dbReference>
<evidence type="ECO:0000256" key="6">
    <source>
        <dbReference type="ARBA" id="ARBA00022917"/>
    </source>
</evidence>
<evidence type="ECO:0000256" key="5">
    <source>
        <dbReference type="ARBA" id="ARBA00022840"/>
    </source>
</evidence>
<dbReference type="SUPFAM" id="SSF47323">
    <property type="entry name" value="Anticodon-binding domain of a subclass of class I aminoacyl-tRNA synthetases"/>
    <property type="match status" value="1"/>
</dbReference>
<evidence type="ECO:0000256" key="10">
    <source>
        <dbReference type="RuleBase" id="RU363038"/>
    </source>
</evidence>
<evidence type="ECO:0000313" key="13">
    <source>
        <dbReference type="EMBL" id="OGD85500.1"/>
    </source>
</evidence>
<protein>
    <recommendedName>
        <fullName evidence="2 9">Arginine--tRNA ligase</fullName>
        <ecNumber evidence="2 9">6.1.1.19</ecNumber>
    </recommendedName>
</protein>
<organism evidence="13 14">
    <name type="scientific">Candidatus Curtissbacteria bacterium RIFCSPHIGHO2_01_FULL_41_13</name>
    <dbReference type="NCBI Taxonomy" id="1797745"/>
    <lineage>
        <taxon>Bacteria</taxon>
        <taxon>Candidatus Curtissiibacteriota</taxon>
    </lineage>
</organism>
<dbReference type="AlphaFoldDB" id="A0A1F5G0V5"/>
<dbReference type="GO" id="GO:0006420">
    <property type="term" value="P:arginyl-tRNA aminoacylation"/>
    <property type="evidence" value="ECO:0007669"/>
    <property type="project" value="UniProtKB-UniRule"/>
</dbReference>
<dbReference type="FunFam" id="1.10.730.10:FF:000006">
    <property type="entry name" value="Arginyl-tRNA synthetase 2, mitochondrial"/>
    <property type="match status" value="1"/>
</dbReference>
<reference evidence="13 14" key="1">
    <citation type="journal article" date="2016" name="Nat. Commun.">
        <title>Thousands of microbial genomes shed light on interconnected biogeochemical processes in an aquifer system.</title>
        <authorList>
            <person name="Anantharaman K."/>
            <person name="Brown C.T."/>
            <person name="Hug L.A."/>
            <person name="Sharon I."/>
            <person name="Castelle C.J."/>
            <person name="Probst A.J."/>
            <person name="Thomas B.C."/>
            <person name="Singh A."/>
            <person name="Wilkins M.J."/>
            <person name="Karaoz U."/>
            <person name="Brodie E.L."/>
            <person name="Williams K.H."/>
            <person name="Hubbard S.S."/>
            <person name="Banfield J.F."/>
        </authorList>
    </citation>
    <scope>NUCLEOTIDE SEQUENCE [LARGE SCALE GENOMIC DNA]</scope>
</reference>
<evidence type="ECO:0000256" key="8">
    <source>
        <dbReference type="ARBA" id="ARBA00049339"/>
    </source>
</evidence>
<keyword evidence="4 10" id="KW-0547">Nucleotide-binding</keyword>
<dbReference type="Pfam" id="PF03485">
    <property type="entry name" value="Arg_tRNA_synt_N"/>
    <property type="match status" value="1"/>
</dbReference>
<feature type="domain" description="DALR anticodon binding" evidence="11">
    <location>
        <begin position="467"/>
        <end position="584"/>
    </location>
</feature>
<comment type="catalytic activity">
    <reaction evidence="8">
        <text>tRNA(Arg) + L-arginine + ATP = L-arginyl-tRNA(Arg) + AMP + diphosphate</text>
        <dbReference type="Rhea" id="RHEA:20301"/>
        <dbReference type="Rhea" id="RHEA-COMP:9658"/>
        <dbReference type="Rhea" id="RHEA-COMP:9673"/>
        <dbReference type="ChEBI" id="CHEBI:30616"/>
        <dbReference type="ChEBI" id="CHEBI:32682"/>
        <dbReference type="ChEBI" id="CHEBI:33019"/>
        <dbReference type="ChEBI" id="CHEBI:78442"/>
        <dbReference type="ChEBI" id="CHEBI:78513"/>
        <dbReference type="ChEBI" id="CHEBI:456215"/>
        <dbReference type="EC" id="6.1.1.19"/>
    </reaction>
</comment>
<evidence type="ECO:0000256" key="9">
    <source>
        <dbReference type="NCBIfam" id="TIGR00456"/>
    </source>
</evidence>
<dbReference type="InterPro" id="IPR035684">
    <property type="entry name" value="ArgRS_core"/>
</dbReference>
<dbReference type="SUPFAM" id="SSF55190">
    <property type="entry name" value="Arginyl-tRNA synthetase (ArgRS), N-terminal 'additional' domain"/>
    <property type="match status" value="1"/>
</dbReference>
<sequence>MLRSQIKKDIEKVVSGVVGQWDGGIEVTRTADEKFGDYSSNIALRIATRNKKQETRNKDELYQSPMEFAKILADSLKSQPYLEKLEVKEPGFINFFIKDNIWQKEVEKLLNKKAFGSPYSSKKIIVEFTDPNPFKEFHVGHLYSNSVGEAISRMFEALGAQVKRANYQGDVGLHVAKCVWGMRFHIKNKKLNIKNLANKNLGERIDFLGLCYAAGAEAYETDAKAKEEIIKINQEIYEKQDVIIEYKLGKAWSLENFEAIYKRLGTRFNLYYFESEVGTLGVEIVKKNLGRVFEMSKGAVIFPGEKYGLHNRVFITGAGLPTYEAKELGLAFKKYEDFAYNLSIIVTGNEIAEYFKVLLAAIKQVGPAIAKKTQHVAHGMVRMPGGKISSRLGNVISASWILDEAGKRALEFARQSEKGRRQDPDKIAEVVAVGAVKYAFLKGNASQDIKFSFEEAMSLEGNSGPYLQYTHARCRSVLEKGRWVGRSVGQRADFSDLANEERILLRALGHFEEVVVDAASSFAPNQIAGFLFEVAQKYNAMYNNLRIIDSKEPDRSRRLFLTHATAKILEKGLNLLGISAPGKM</sequence>
<dbReference type="Proteomes" id="UP000177069">
    <property type="component" value="Unassembled WGS sequence"/>
</dbReference>
<dbReference type="InterPro" id="IPR009080">
    <property type="entry name" value="tRNAsynth_Ia_anticodon-bd"/>
</dbReference>
<dbReference type="PANTHER" id="PTHR11956">
    <property type="entry name" value="ARGINYL-TRNA SYNTHETASE"/>
    <property type="match status" value="1"/>
</dbReference>
<dbReference type="Gene3D" id="3.40.50.620">
    <property type="entry name" value="HUPs"/>
    <property type="match status" value="1"/>
</dbReference>
<dbReference type="PANTHER" id="PTHR11956:SF5">
    <property type="entry name" value="ARGININE--TRNA LIGASE, CYTOPLASMIC"/>
    <property type="match status" value="1"/>
</dbReference>
<keyword evidence="6 10" id="KW-0648">Protein biosynthesis</keyword>